<evidence type="ECO:0000313" key="2">
    <source>
        <dbReference type="EMBL" id="RKP51048.1"/>
    </source>
</evidence>
<organism evidence="2 3">
    <name type="scientific">Trinickia fusca</name>
    <dbReference type="NCBI Taxonomy" id="2419777"/>
    <lineage>
        <taxon>Bacteria</taxon>
        <taxon>Pseudomonadati</taxon>
        <taxon>Pseudomonadota</taxon>
        <taxon>Betaproteobacteria</taxon>
        <taxon>Burkholderiales</taxon>
        <taxon>Burkholderiaceae</taxon>
        <taxon>Trinickia</taxon>
    </lineage>
</organism>
<proteinExistence type="predicted"/>
<dbReference type="OrthoDB" id="6451163at2"/>
<dbReference type="EMBL" id="RBZV01000002">
    <property type="protein sequence ID" value="RKP51048.1"/>
    <property type="molecule type" value="Genomic_DNA"/>
</dbReference>
<dbReference type="InterPro" id="IPR009663">
    <property type="entry name" value="PAP_PilO"/>
</dbReference>
<gene>
    <name evidence="2" type="ORF">D7S89_08345</name>
</gene>
<dbReference type="Proteomes" id="UP000280434">
    <property type="component" value="Unassembled WGS sequence"/>
</dbReference>
<sequence length="451" mass="48862">MNIEQQGEQFGTTPAELVGVVRLGKRSYAASLIWNSAPDQRSLIGEARESAARLGAGVMCLYPIHADTLPQYGLGDALIGHRPGLPVLAAAVAAACSGSVYGVWRSDDGAWILLGIRADTSIVYDKAFENEAQARVEFDEGLTTEPWTEIVCPAAWQIGGASPSDSLRERFSKAPVKLRSVRRNWTRIAAFVSFAAVSLAVAAHFLYKAHKAPPPVPPAPPAVHVPPMPWVGKPLPDQTLQVCVDGLWAARAAADDIPGWVADNVGHCDGTTVRYDVSRQGGTVNWIKSDVSQVPGEPEISNIQGDHATLTWQLVPLQSYGSGSRGTILGKSQDYLRSHFAELQLPLTITPGESQPFWRSFRYQFTTLASPDTFTPLLGRIPGSVVREITFDSSTDNWSVTGEVFERTAPLPGGGELTDKRWSGMAPSSIVRGAHIGDLVHFPVLTRRRRR</sequence>
<keyword evidence="1" id="KW-0472">Membrane</keyword>
<evidence type="ECO:0000256" key="1">
    <source>
        <dbReference type="SAM" id="Phobius"/>
    </source>
</evidence>
<dbReference type="AlphaFoldDB" id="A0A494XKD7"/>
<feature type="transmembrane region" description="Helical" evidence="1">
    <location>
        <begin position="188"/>
        <end position="207"/>
    </location>
</feature>
<protein>
    <recommendedName>
        <fullName evidence="4">Type 4b pilus protein PilO2</fullName>
    </recommendedName>
</protein>
<dbReference type="RefSeq" id="WP_121277132.1">
    <property type="nucleotide sequence ID" value="NZ_RBZV01000002.1"/>
</dbReference>
<keyword evidence="1" id="KW-0812">Transmembrane</keyword>
<evidence type="ECO:0008006" key="4">
    <source>
        <dbReference type="Google" id="ProtNLM"/>
    </source>
</evidence>
<comment type="caution">
    <text evidence="2">The sequence shown here is derived from an EMBL/GenBank/DDBJ whole genome shotgun (WGS) entry which is preliminary data.</text>
</comment>
<keyword evidence="1" id="KW-1133">Transmembrane helix</keyword>
<evidence type="ECO:0000313" key="3">
    <source>
        <dbReference type="Proteomes" id="UP000280434"/>
    </source>
</evidence>
<name>A0A494XKD7_9BURK</name>
<keyword evidence="3" id="KW-1185">Reference proteome</keyword>
<accession>A0A494XKD7</accession>
<dbReference type="Pfam" id="PF06864">
    <property type="entry name" value="PAP_PilO"/>
    <property type="match status" value="1"/>
</dbReference>
<reference evidence="2 3" key="1">
    <citation type="submission" date="2018-10" db="EMBL/GenBank/DDBJ databases">
        <title>Paraburkholderia sp. 7MK8-2, isolated from soil.</title>
        <authorList>
            <person name="Gao Z.-H."/>
            <person name="Qiu L.-H."/>
        </authorList>
    </citation>
    <scope>NUCLEOTIDE SEQUENCE [LARGE SCALE GENOMIC DNA]</scope>
    <source>
        <strain evidence="2 3">7MK8-2</strain>
    </source>
</reference>